<evidence type="ECO:0000256" key="6">
    <source>
        <dbReference type="ARBA" id="ARBA00012180"/>
    </source>
</evidence>
<dbReference type="AlphaFoldDB" id="A0A0E3QTP1"/>
<dbReference type="GO" id="GO:0003723">
    <property type="term" value="F:RNA binding"/>
    <property type="evidence" value="ECO:0007669"/>
    <property type="project" value="UniProtKB-UniRule"/>
</dbReference>
<dbReference type="HAMAP" id="MF_00052_A">
    <property type="entry name" value="RNase_HII_A"/>
    <property type="match status" value="1"/>
</dbReference>
<dbReference type="InterPro" id="IPR036397">
    <property type="entry name" value="RNaseH_sf"/>
</dbReference>
<dbReference type="CDD" id="cd07180">
    <property type="entry name" value="RNase_HII_archaea_like"/>
    <property type="match status" value="1"/>
</dbReference>
<evidence type="ECO:0000256" key="9">
    <source>
        <dbReference type="ARBA" id="ARBA00022722"/>
    </source>
</evidence>
<dbReference type="InterPro" id="IPR024567">
    <property type="entry name" value="RNase_HII/HIII_dom"/>
</dbReference>
<keyword evidence="9 14" id="KW-0540">Nuclease</keyword>
<feature type="binding site" evidence="14 15">
    <location>
        <position position="140"/>
    </location>
    <ligand>
        <name>a divalent metal cation</name>
        <dbReference type="ChEBI" id="CHEBI:60240"/>
    </ligand>
</feature>
<accession>A0A0E3QTP1</accession>
<dbReference type="EC" id="3.1.26.4" evidence="6 14"/>
<dbReference type="SUPFAM" id="SSF53098">
    <property type="entry name" value="Ribonuclease H-like"/>
    <property type="match status" value="1"/>
</dbReference>
<dbReference type="FunFam" id="1.10.10.460:FF:000001">
    <property type="entry name" value="Ribonuclease"/>
    <property type="match status" value="1"/>
</dbReference>
<dbReference type="GO" id="GO:0043137">
    <property type="term" value="P:DNA replication, removal of RNA primer"/>
    <property type="evidence" value="ECO:0007669"/>
    <property type="project" value="TreeGrafter"/>
</dbReference>
<dbReference type="Gene3D" id="3.30.420.10">
    <property type="entry name" value="Ribonuclease H-like superfamily/Ribonuclease H"/>
    <property type="match status" value="1"/>
</dbReference>
<dbReference type="NCBIfam" id="TIGR00729">
    <property type="entry name" value="ribonuclease HII"/>
    <property type="match status" value="1"/>
</dbReference>
<comment type="cofactor">
    <cofactor evidence="2">
        <name>Mg(2+)</name>
        <dbReference type="ChEBI" id="CHEBI:18420"/>
    </cofactor>
</comment>
<dbReference type="Gene3D" id="1.10.10.460">
    <property type="entry name" value="Ribonuclease hii. Domain 2"/>
    <property type="match status" value="1"/>
</dbReference>
<evidence type="ECO:0000313" key="19">
    <source>
        <dbReference type="Proteomes" id="UP000033033"/>
    </source>
</evidence>
<dbReference type="PANTHER" id="PTHR10954:SF23">
    <property type="entry name" value="RIBONUCLEASE"/>
    <property type="match status" value="1"/>
</dbReference>
<feature type="binding site" evidence="14 15">
    <location>
        <position position="43"/>
    </location>
    <ligand>
        <name>a divalent metal cation</name>
        <dbReference type="ChEBI" id="CHEBI:60240"/>
    </ligand>
</feature>
<reference evidence="18 19" key="1">
    <citation type="submission" date="2014-07" db="EMBL/GenBank/DDBJ databases">
        <title>Methanogenic archaea and the global carbon cycle.</title>
        <authorList>
            <person name="Henriksen J.R."/>
            <person name="Luke J."/>
            <person name="Reinhart S."/>
            <person name="Benedict M.N."/>
            <person name="Youngblut N.D."/>
            <person name="Metcalf M.E."/>
            <person name="Whitaker R.J."/>
            <person name="Metcalf W.W."/>
        </authorList>
    </citation>
    <scope>NUCLEOTIDE SEQUENCE [LARGE SCALE GENOMIC DNA]</scope>
    <source>
        <strain evidence="18 19">MS</strain>
    </source>
</reference>
<feature type="domain" description="RNase H type-2" evidence="17">
    <location>
        <begin position="36"/>
        <end position="254"/>
    </location>
</feature>
<keyword evidence="12 14" id="KW-0378">Hydrolase</keyword>
<evidence type="ECO:0000256" key="10">
    <source>
        <dbReference type="ARBA" id="ARBA00022723"/>
    </source>
</evidence>
<evidence type="ECO:0000256" key="14">
    <source>
        <dbReference type="HAMAP-Rule" id="MF_00052"/>
    </source>
</evidence>
<keyword evidence="13 14" id="KW-0464">Manganese</keyword>
<comment type="function">
    <text evidence="3 14 16">Endonuclease that specifically degrades the RNA of RNA-DNA hybrids.</text>
</comment>
<evidence type="ECO:0000256" key="2">
    <source>
        <dbReference type="ARBA" id="ARBA00001946"/>
    </source>
</evidence>
<dbReference type="HOGENOM" id="CLU_036532_0_4_2"/>
<keyword evidence="8 14" id="KW-0963">Cytoplasm</keyword>
<dbReference type="GO" id="GO:0005737">
    <property type="term" value="C:cytoplasm"/>
    <property type="evidence" value="ECO:0007669"/>
    <property type="project" value="UniProtKB-SubCell"/>
</dbReference>
<evidence type="ECO:0000256" key="3">
    <source>
        <dbReference type="ARBA" id="ARBA00004065"/>
    </source>
</evidence>
<evidence type="ECO:0000259" key="17">
    <source>
        <dbReference type="PROSITE" id="PS51975"/>
    </source>
</evidence>
<dbReference type="InterPro" id="IPR004649">
    <property type="entry name" value="RNase_H2_suA"/>
</dbReference>
<dbReference type="InterPro" id="IPR001352">
    <property type="entry name" value="RNase_HII/HIII"/>
</dbReference>
<sequence>MDFHFFRDSVGQTIPLLTFINNKKLSSFKSGDNRKMMIAGIDEAGKGPVIGPMCIGGVKIEESREHILKVLGVADSKKLTPRKREQLAAQIKKHADGFFVLEVSPSQIDELRKIMTMNEIMVVCFSKVLEQLKPDLLYADAADVNEERFATNIRKQYSKTNPEHAKEIEIISMHQADATYPVVSAASIIAKVRRDELIEELKKEWGLDFGSGYPSDPKTRGFLLNWGKEHSGKFPEIVRQSWQTVENIREELKKAELK</sequence>
<dbReference type="Pfam" id="PF01351">
    <property type="entry name" value="RNase_HII"/>
    <property type="match status" value="1"/>
</dbReference>
<dbReference type="InterPro" id="IPR020787">
    <property type="entry name" value="RNase_HII_arc"/>
</dbReference>
<evidence type="ECO:0000256" key="4">
    <source>
        <dbReference type="ARBA" id="ARBA00004496"/>
    </source>
</evidence>
<dbReference type="GO" id="GO:0032299">
    <property type="term" value="C:ribonuclease H2 complex"/>
    <property type="evidence" value="ECO:0007669"/>
    <property type="project" value="TreeGrafter"/>
</dbReference>
<keyword evidence="11 14" id="KW-0255">Endonuclease</keyword>
<gene>
    <name evidence="14" type="primary">rnhB</name>
    <name evidence="18" type="ORF">MSBRM_1336</name>
</gene>
<comment type="similarity">
    <text evidence="5 14 16">Belongs to the RNase HII family.</text>
</comment>
<evidence type="ECO:0000256" key="7">
    <source>
        <dbReference type="ARBA" id="ARBA00019179"/>
    </source>
</evidence>
<dbReference type="GO" id="GO:0004523">
    <property type="term" value="F:RNA-DNA hybrid ribonuclease activity"/>
    <property type="evidence" value="ECO:0007669"/>
    <property type="project" value="UniProtKB-UniRule"/>
</dbReference>
<dbReference type="FunFam" id="3.30.420.10:FF:000139">
    <property type="entry name" value="Ribonuclease HII"/>
    <property type="match status" value="1"/>
</dbReference>
<comment type="cofactor">
    <cofactor evidence="14 15">
        <name>Mn(2+)</name>
        <dbReference type="ChEBI" id="CHEBI:29035"/>
    </cofactor>
    <cofactor evidence="14 15">
        <name>Mg(2+)</name>
        <dbReference type="ChEBI" id="CHEBI:18420"/>
    </cofactor>
    <text evidence="14 15">Manganese or magnesium. Binds 1 divalent metal ion per monomer in the absence of substrate. May bind a second metal ion after substrate binding.</text>
</comment>
<name>A0A0E3QTP1_METBA</name>
<dbReference type="Proteomes" id="UP000033033">
    <property type="component" value="Chromosome"/>
</dbReference>
<evidence type="ECO:0000256" key="16">
    <source>
        <dbReference type="RuleBase" id="RU003515"/>
    </source>
</evidence>
<dbReference type="GO" id="GO:0030145">
    <property type="term" value="F:manganese ion binding"/>
    <property type="evidence" value="ECO:0007669"/>
    <property type="project" value="UniProtKB-UniRule"/>
</dbReference>
<evidence type="ECO:0000256" key="1">
    <source>
        <dbReference type="ARBA" id="ARBA00000077"/>
    </source>
</evidence>
<keyword evidence="10 14" id="KW-0479">Metal-binding</keyword>
<dbReference type="PANTHER" id="PTHR10954">
    <property type="entry name" value="RIBONUCLEASE H2 SUBUNIT A"/>
    <property type="match status" value="1"/>
</dbReference>
<evidence type="ECO:0000313" key="18">
    <source>
        <dbReference type="EMBL" id="AKB54334.1"/>
    </source>
</evidence>
<dbReference type="InterPro" id="IPR012337">
    <property type="entry name" value="RNaseH-like_sf"/>
</dbReference>
<dbReference type="GO" id="GO:0006298">
    <property type="term" value="P:mismatch repair"/>
    <property type="evidence" value="ECO:0007669"/>
    <property type="project" value="TreeGrafter"/>
</dbReference>
<dbReference type="PROSITE" id="PS51975">
    <property type="entry name" value="RNASE_H_2"/>
    <property type="match status" value="1"/>
</dbReference>
<comment type="subcellular location">
    <subcellularLocation>
        <location evidence="4 14">Cytoplasm</location>
    </subcellularLocation>
</comment>
<comment type="catalytic activity">
    <reaction evidence="1 14 15 16">
        <text>Endonucleolytic cleavage to 5'-phosphomonoester.</text>
        <dbReference type="EC" id="3.1.26.4"/>
    </reaction>
</comment>
<dbReference type="EMBL" id="CP009528">
    <property type="protein sequence ID" value="AKB54334.1"/>
    <property type="molecule type" value="Genomic_DNA"/>
</dbReference>
<evidence type="ECO:0000256" key="8">
    <source>
        <dbReference type="ARBA" id="ARBA00022490"/>
    </source>
</evidence>
<evidence type="ECO:0000256" key="12">
    <source>
        <dbReference type="ARBA" id="ARBA00022801"/>
    </source>
</evidence>
<evidence type="ECO:0000256" key="13">
    <source>
        <dbReference type="ARBA" id="ARBA00023211"/>
    </source>
</evidence>
<organism evidence="18 19">
    <name type="scientific">Methanosarcina barkeri MS</name>
    <dbReference type="NCBI Taxonomy" id="1434108"/>
    <lineage>
        <taxon>Archaea</taxon>
        <taxon>Methanobacteriati</taxon>
        <taxon>Methanobacteriota</taxon>
        <taxon>Stenosarchaea group</taxon>
        <taxon>Methanomicrobia</taxon>
        <taxon>Methanosarcinales</taxon>
        <taxon>Methanosarcinaceae</taxon>
        <taxon>Methanosarcina</taxon>
    </lineage>
</organism>
<dbReference type="STRING" id="1434108.MSBRM_1336"/>
<evidence type="ECO:0000256" key="11">
    <source>
        <dbReference type="ARBA" id="ARBA00022759"/>
    </source>
</evidence>
<protein>
    <recommendedName>
        <fullName evidence="7 14">Ribonuclease HII</fullName>
        <shortName evidence="14">RNase HII</shortName>
        <ecNumber evidence="6 14">3.1.26.4</ecNumber>
    </recommendedName>
</protein>
<evidence type="ECO:0000256" key="15">
    <source>
        <dbReference type="PROSITE-ProRule" id="PRU01319"/>
    </source>
</evidence>
<dbReference type="PATRIC" id="fig|1434108.4.peg.1658"/>
<proteinExistence type="inferred from homology"/>
<keyword evidence="19" id="KW-1185">Reference proteome</keyword>
<evidence type="ECO:0000256" key="5">
    <source>
        <dbReference type="ARBA" id="ARBA00007383"/>
    </source>
</evidence>
<dbReference type="InterPro" id="IPR023160">
    <property type="entry name" value="RNase_HII_hlx-loop-hlx_cap_dom"/>
</dbReference>
<dbReference type="KEGG" id="mby:MSBRM_1336"/>
<feature type="binding site" evidence="14 15">
    <location>
        <position position="42"/>
    </location>
    <ligand>
        <name>a divalent metal cation</name>
        <dbReference type="ChEBI" id="CHEBI:60240"/>
    </ligand>
</feature>